<proteinExistence type="predicted"/>
<reference evidence="2" key="2">
    <citation type="submission" date="2015-01" db="EMBL/GenBank/DDBJ databases">
        <title>Evolutionary Origins and Diversification of the Mycorrhizal Mutualists.</title>
        <authorList>
            <consortium name="DOE Joint Genome Institute"/>
            <consortium name="Mycorrhizal Genomics Consortium"/>
            <person name="Kohler A."/>
            <person name="Kuo A."/>
            <person name="Nagy L.G."/>
            <person name="Floudas D."/>
            <person name="Copeland A."/>
            <person name="Barry K.W."/>
            <person name="Cichocki N."/>
            <person name="Veneault-Fourrey C."/>
            <person name="LaButti K."/>
            <person name="Lindquist E.A."/>
            <person name="Lipzen A."/>
            <person name="Lundell T."/>
            <person name="Morin E."/>
            <person name="Murat C."/>
            <person name="Riley R."/>
            <person name="Ohm R."/>
            <person name="Sun H."/>
            <person name="Tunlid A."/>
            <person name="Henrissat B."/>
            <person name="Grigoriev I.V."/>
            <person name="Hibbett D.S."/>
            <person name="Martin F."/>
        </authorList>
    </citation>
    <scope>NUCLEOTIDE SEQUENCE [LARGE SCALE GENOMIC DNA]</scope>
    <source>
        <strain evidence="2">441</strain>
    </source>
</reference>
<evidence type="ECO:0000313" key="1">
    <source>
        <dbReference type="EMBL" id="KIK27207.1"/>
    </source>
</evidence>
<dbReference type="HOGENOM" id="CLU_2484156_0_0_1"/>
<dbReference type="AlphaFoldDB" id="A0A0C9ZYB1"/>
<dbReference type="Proteomes" id="UP000054018">
    <property type="component" value="Unassembled WGS sequence"/>
</dbReference>
<organism evidence="1 2">
    <name type="scientific">Pisolithus microcarpus 441</name>
    <dbReference type="NCBI Taxonomy" id="765257"/>
    <lineage>
        <taxon>Eukaryota</taxon>
        <taxon>Fungi</taxon>
        <taxon>Dikarya</taxon>
        <taxon>Basidiomycota</taxon>
        <taxon>Agaricomycotina</taxon>
        <taxon>Agaricomycetes</taxon>
        <taxon>Agaricomycetidae</taxon>
        <taxon>Boletales</taxon>
        <taxon>Sclerodermatineae</taxon>
        <taxon>Pisolithaceae</taxon>
        <taxon>Pisolithus</taxon>
    </lineage>
</organism>
<gene>
    <name evidence="1" type="ORF">PISMIDRAFT_675060</name>
</gene>
<accession>A0A0C9ZYB1</accession>
<dbReference type="EMBL" id="KN833697">
    <property type="protein sequence ID" value="KIK27207.1"/>
    <property type="molecule type" value="Genomic_DNA"/>
</dbReference>
<keyword evidence="2" id="KW-1185">Reference proteome</keyword>
<protein>
    <submittedName>
        <fullName evidence="1">Unplaced genomic scaffold scaffold_13, whole genome shotgun sequence</fullName>
    </submittedName>
</protein>
<name>A0A0C9ZYB1_9AGAM</name>
<evidence type="ECO:0000313" key="2">
    <source>
        <dbReference type="Proteomes" id="UP000054018"/>
    </source>
</evidence>
<reference evidence="1 2" key="1">
    <citation type="submission" date="2014-04" db="EMBL/GenBank/DDBJ databases">
        <authorList>
            <consortium name="DOE Joint Genome Institute"/>
            <person name="Kuo A."/>
            <person name="Kohler A."/>
            <person name="Costa M.D."/>
            <person name="Nagy L.G."/>
            <person name="Floudas D."/>
            <person name="Copeland A."/>
            <person name="Barry K.W."/>
            <person name="Cichocki N."/>
            <person name="Veneault-Fourrey C."/>
            <person name="LaButti K."/>
            <person name="Lindquist E.A."/>
            <person name="Lipzen A."/>
            <person name="Lundell T."/>
            <person name="Morin E."/>
            <person name="Murat C."/>
            <person name="Sun H."/>
            <person name="Tunlid A."/>
            <person name="Henrissat B."/>
            <person name="Grigoriev I.V."/>
            <person name="Hibbett D.S."/>
            <person name="Martin F."/>
            <person name="Nordberg H.P."/>
            <person name="Cantor M.N."/>
            <person name="Hua S.X."/>
        </authorList>
    </citation>
    <scope>NUCLEOTIDE SEQUENCE [LARGE SCALE GENOMIC DNA]</scope>
    <source>
        <strain evidence="1 2">441</strain>
    </source>
</reference>
<dbReference type="OrthoDB" id="2680802at2759"/>
<sequence>MSFYKADILSLAYHGDFGLDCIPHIRSRWEPASQTTPQALARLIFRCWNMFARQKLRVTHGQFTEVLREWLKEFAGEEDNYCYPFDD</sequence>